<name>A0A0G1WXN1_9BACT</name>
<dbReference type="AlphaFoldDB" id="A0A0G1WXN1"/>
<feature type="domain" description="Nucleotidyl transferase" evidence="3">
    <location>
        <begin position="6"/>
        <end position="180"/>
    </location>
</feature>
<evidence type="ECO:0000259" key="3">
    <source>
        <dbReference type="Pfam" id="PF00483"/>
    </source>
</evidence>
<dbReference type="SUPFAM" id="SSF53448">
    <property type="entry name" value="Nucleotide-diphospho-sugar transferases"/>
    <property type="match status" value="1"/>
</dbReference>
<evidence type="ECO:0000256" key="2">
    <source>
        <dbReference type="ARBA" id="ARBA00022695"/>
    </source>
</evidence>
<evidence type="ECO:0000256" key="1">
    <source>
        <dbReference type="ARBA" id="ARBA00022679"/>
    </source>
</evidence>
<dbReference type="InterPro" id="IPR029044">
    <property type="entry name" value="Nucleotide-diphossugar_trans"/>
</dbReference>
<keyword evidence="1 4" id="KW-0808">Transferase</keyword>
<sequence length="236" mass="26012">MASMQAVILAAGLGTRMGELTKDTPKPLVILAGKTLIEHKFDVLPTHIGEIIIVIGHLGHMIKERYGDAYKGKRMRYVEQKELNGTMGALRCAQPLLKDRFLVMMSDDIYAKDDVERCTAIENGWAVLVQEMGEMRAAGQVEVDSEGTVVAIVEGNHGRVPGLANTNMFVFDMRIFQAHLVHKAPGSPEVGLPQTAIAAAQELNVPFRAIMTTRWFQITNPHDVEVAEHLITMGKL</sequence>
<organism evidence="4 5">
    <name type="scientific">Candidatus Kaiserbacteria bacterium GW2011_GWA2_52_12</name>
    <dbReference type="NCBI Taxonomy" id="1618671"/>
    <lineage>
        <taxon>Bacteria</taxon>
        <taxon>Candidatus Kaiseribacteriota</taxon>
    </lineage>
</organism>
<dbReference type="InterPro" id="IPR050065">
    <property type="entry name" value="GlmU-like"/>
</dbReference>
<dbReference type="CDD" id="cd04181">
    <property type="entry name" value="NTP_transferase"/>
    <property type="match status" value="1"/>
</dbReference>
<protein>
    <submittedName>
        <fullName evidence="4">Sugar nucleotidyltransferase</fullName>
    </submittedName>
</protein>
<dbReference type="Gene3D" id="3.90.550.10">
    <property type="entry name" value="Spore Coat Polysaccharide Biosynthesis Protein SpsA, Chain A"/>
    <property type="match status" value="1"/>
</dbReference>
<proteinExistence type="predicted"/>
<dbReference type="GO" id="GO:0016779">
    <property type="term" value="F:nucleotidyltransferase activity"/>
    <property type="evidence" value="ECO:0007669"/>
    <property type="project" value="UniProtKB-KW"/>
</dbReference>
<accession>A0A0G1WXN1</accession>
<dbReference type="Pfam" id="PF00483">
    <property type="entry name" value="NTP_transferase"/>
    <property type="match status" value="1"/>
</dbReference>
<reference evidence="4 5" key="1">
    <citation type="journal article" date="2015" name="Nature">
        <title>rRNA introns, odd ribosomes, and small enigmatic genomes across a large radiation of phyla.</title>
        <authorList>
            <person name="Brown C.T."/>
            <person name="Hug L.A."/>
            <person name="Thomas B.C."/>
            <person name="Sharon I."/>
            <person name="Castelle C.J."/>
            <person name="Singh A."/>
            <person name="Wilkins M.J."/>
            <person name="Williams K.H."/>
            <person name="Banfield J.F."/>
        </authorList>
    </citation>
    <scope>NUCLEOTIDE SEQUENCE [LARGE SCALE GENOMIC DNA]</scope>
</reference>
<dbReference type="EMBL" id="LCQW01000024">
    <property type="protein sequence ID" value="KKW23330.1"/>
    <property type="molecule type" value="Genomic_DNA"/>
</dbReference>
<dbReference type="InterPro" id="IPR005835">
    <property type="entry name" value="NTP_transferase_dom"/>
</dbReference>
<comment type="caution">
    <text evidence="4">The sequence shown here is derived from an EMBL/GenBank/DDBJ whole genome shotgun (WGS) entry which is preliminary data.</text>
</comment>
<dbReference type="PANTHER" id="PTHR43584">
    <property type="entry name" value="NUCLEOTIDYL TRANSFERASE"/>
    <property type="match status" value="1"/>
</dbReference>
<evidence type="ECO:0000313" key="5">
    <source>
        <dbReference type="Proteomes" id="UP000034273"/>
    </source>
</evidence>
<dbReference type="STRING" id="1618671.UY67_C0024G0004"/>
<keyword evidence="2" id="KW-0548">Nucleotidyltransferase</keyword>
<dbReference type="PANTHER" id="PTHR43584:SF8">
    <property type="entry name" value="N-ACETYLMURAMATE ALPHA-1-PHOSPHATE URIDYLYLTRANSFERASE"/>
    <property type="match status" value="1"/>
</dbReference>
<dbReference type="Proteomes" id="UP000034273">
    <property type="component" value="Unassembled WGS sequence"/>
</dbReference>
<evidence type="ECO:0000313" key="4">
    <source>
        <dbReference type="EMBL" id="KKW23330.1"/>
    </source>
</evidence>
<gene>
    <name evidence="4" type="ORF">UY67_C0024G0004</name>
</gene>